<keyword evidence="2" id="KW-1185">Reference proteome</keyword>
<dbReference type="AlphaFoldDB" id="A0A0R3TB28"/>
<gene>
    <name evidence="1" type="ORF">HNAJ_LOCUS4265</name>
</gene>
<dbReference type="Proteomes" id="UP000278807">
    <property type="component" value="Unassembled WGS sequence"/>
</dbReference>
<dbReference type="WBParaSite" id="HNAJ_0000426701-mRNA-1">
    <property type="protein sequence ID" value="HNAJ_0000426701-mRNA-1"/>
    <property type="gene ID" value="HNAJ_0000426701"/>
</dbReference>
<proteinExistence type="predicted"/>
<evidence type="ECO:0000313" key="1">
    <source>
        <dbReference type="EMBL" id="VDO00125.1"/>
    </source>
</evidence>
<protein>
    <submittedName>
        <fullName evidence="3">DUF3480 domain-containing protein</fullName>
    </submittedName>
</protein>
<name>A0A0R3TB28_RODNA</name>
<organism evidence="3">
    <name type="scientific">Rodentolepis nana</name>
    <name type="common">Dwarf tapeworm</name>
    <name type="synonym">Hymenolepis nana</name>
    <dbReference type="NCBI Taxonomy" id="102285"/>
    <lineage>
        <taxon>Eukaryota</taxon>
        <taxon>Metazoa</taxon>
        <taxon>Spiralia</taxon>
        <taxon>Lophotrochozoa</taxon>
        <taxon>Platyhelminthes</taxon>
        <taxon>Cestoda</taxon>
        <taxon>Eucestoda</taxon>
        <taxon>Cyclophyllidea</taxon>
        <taxon>Hymenolepididae</taxon>
        <taxon>Rodentolepis</taxon>
    </lineage>
</organism>
<evidence type="ECO:0000313" key="3">
    <source>
        <dbReference type="WBParaSite" id="HNAJ_0000426701-mRNA-1"/>
    </source>
</evidence>
<evidence type="ECO:0000313" key="2">
    <source>
        <dbReference type="Proteomes" id="UP000278807"/>
    </source>
</evidence>
<reference evidence="3" key="1">
    <citation type="submission" date="2017-02" db="UniProtKB">
        <authorList>
            <consortium name="WormBaseParasite"/>
        </authorList>
    </citation>
    <scope>IDENTIFICATION</scope>
</reference>
<accession>A0A0R3TB28</accession>
<reference evidence="1 2" key="2">
    <citation type="submission" date="2018-11" db="EMBL/GenBank/DDBJ databases">
        <authorList>
            <consortium name="Pathogen Informatics"/>
        </authorList>
    </citation>
    <scope>NUCLEOTIDE SEQUENCE [LARGE SCALE GENOMIC DNA]</scope>
</reference>
<dbReference type="EMBL" id="UZAE01002886">
    <property type="protein sequence ID" value="VDO00125.1"/>
    <property type="molecule type" value="Genomic_DNA"/>
</dbReference>
<sequence length="114" mass="13162">MFLLLRAYAFGTKLQDWRFELKLIESGWTDPRFSSFIISDDTSLFCVPPVEVPFLHTHSIADDNLRNILQPINDLLLIIAAEISPNTYLQRHTSTGFGKLFQSSLFRHVTLTYE</sequence>